<feature type="domain" description="Integrase catalytic" evidence="1">
    <location>
        <begin position="83"/>
        <end position="147"/>
    </location>
</feature>
<comment type="caution">
    <text evidence="2">The sequence shown here is derived from an EMBL/GenBank/DDBJ whole genome shotgun (WGS) entry which is preliminary data.</text>
</comment>
<dbReference type="Gene3D" id="3.30.420.10">
    <property type="entry name" value="Ribonuclease H-like superfamily/Ribonuclease H"/>
    <property type="match status" value="1"/>
</dbReference>
<dbReference type="GO" id="GO:0003676">
    <property type="term" value="F:nucleic acid binding"/>
    <property type="evidence" value="ECO:0007669"/>
    <property type="project" value="InterPro"/>
</dbReference>
<accession>A0A699HYZ0</accession>
<name>A0A699HYZ0_TANCI</name>
<gene>
    <name evidence="2" type="ORF">Tci_473118</name>
</gene>
<protein>
    <recommendedName>
        <fullName evidence="1">Integrase catalytic domain-containing protein</fullName>
    </recommendedName>
</protein>
<dbReference type="PROSITE" id="PS50994">
    <property type="entry name" value="INTEGRASE"/>
    <property type="match status" value="1"/>
</dbReference>
<dbReference type="InterPro" id="IPR036397">
    <property type="entry name" value="RNaseH_sf"/>
</dbReference>
<dbReference type="EMBL" id="BKCJ010231739">
    <property type="protein sequence ID" value="GEZ01145.1"/>
    <property type="molecule type" value="Genomic_DNA"/>
</dbReference>
<evidence type="ECO:0000313" key="2">
    <source>
        <dbReference type="EMBL" id="GEZ01145.1"/>
    </source>
</evidence>
<evidence type="ECO:0000259" key="1">
    <source>
        <dbReference type="PROSITE" id="PS50994"/>
    </source>
</evidence>
<dbReference type="SUPFAM" id="SSF53098">
    <property type="entry name" value="Ribonuclease H-like"/>
    <property type="match status" value="1"/>
</dbReference>
<proteinExistence type="predicted"/>
<dbReference type="PANTHER" id="PTHR45835">
    <property type="entry name" value="YALI0A06105P"/>
    <property type="match status" value="1"/>
</dbReference>
<organism evidence="2">
    <name type="scientific">Tanacetum cinerariifolium</name>
    <name type="common">Dalmatian daisy</name>
    <name type="synonym">Chrysanthemum cinerariifolium</name>
    <dbReference type="NCBI Taxonomy" id="118510"/>
    <lineage>
        <taxon>Eukaryota</taxon>
        <taxon>Viridiplantae</taxon>
        <taxon>Streptophyta</taxon>
        <taxon>Embryophyta</taxon>
        <taxon>Tracheophyta</taxon>
        <taxon>Spermatophyta</taxon>
        <taxon>Magnoliopsida</taxon>
        <taxon>eudicotyledons</taxon>
        <taxon>Gunneridae</taxon>
        <taxon>Pentapetalae</taxon>
        <taxon>asterids</taxon>
        <taxon>campanulids</taxon>
        <taxon>Asterales</taxon>
        <taxon>Asteraceae</taxon>
        <taxon>Asteroideae</taxon>
        <taxon>Anthemideae</taxon>
        <taxon>Anthemidinae</taxon>
        <taxon>Tanacetum</taxon>
    </lineage>
</organism>
<dbReference type="InterPro" id="IPR001584">
    <property type="entry name" value="Integrase_cat-core"/>
</dbReference>
<dbReference type="InterPro" id="IPR012337">
    <property type="entry name" value="RNaseH-like_sf"/>
</dbReference>
<dbReference type="GO" id="GO:0015074">
    <property type="term" value="P:DNA integration"/>
    <property type="evidence" value="ECO:0007669"/>
    <property type="project" value="InterPro"/>
</dbReference>
<dbReference type="PANTHER" id="PTHR45835:SF99">
    <property type="entry name" value="CHROMO DOMAIN-CONTAINING PROTEIN-RELATED"/>
    <property type="match status" value="1"/>
</dbReference>
<sequence length="412" mass="46797">MESECYLLNYLGSGSGFDTAYPWSWIRRIESFSEHGYAVSSLMDTAYWHEEGYSSQYDIPEWKWEGIAMDFVTKLPRTSSRLYLNEIVAWHGAPISIISNRDSRFTSRFWQSIQEALGTHLDMSTAYHPQTDGQSERTIHTLEDMLRACVLDFEGSWDVHLSLVEKHHSLIIWDEVGESQLIVPELVQETTAKISQIKGRSKVAHDRQKSYADKKRKPLEFSVGDYVLLKVGPVAYQLDLPKDLNDIHDTFYVSNLKKCLADPTLQEKDTAFWFMRFGSCVLSLAFCLLRFDSCVLLLRFGLAFCLVEDFYCVLLKRDSAQIQNFVAVCLQIRPNGEALRKCILSGPYKPTTVLVQAVAATDDSLGILKHTTVEIPMNMSPANKARFEAEKEAIHLILTGIGDDIYSTVDAC</sequence>
<reference evidence="2" key="1">
    <citation type="journal article" date="2019" name="Sci. Rep.">
        <title>Draft genome of Tanacetum cinerariifolium, the natural source of mosquito coil.</title>
        <authorList>
            <person name="Yamashiro T."/>
            <person name="Shiraishi A."/>
            <person name="Satake H."/>
            <person name="Nakayama K."/>
        </authorList>
    </citation>
    <scope>NUCLEOTIDE SEQUENCE</scope>
</reference>
<dbReference type="InterPro" id="IPR056924">
    <property type="entry name" value="SH3_Tf2-1"/>
</dbReference>
<dbReference type="Pfam" id="PF24626">
    <property type="entry name" value="SH3_Tf2-1"/>
    <property type="match status" value="1"/>
</dbReference>
<dbReference type="AlphaFoldDB" id="A0A699HYZ0"/>